<evidence type="ECO:0000313" key="8">
    <source>
        <dbReference type="EMBL" id="PZT65844.1"/>
    </source>
</evidence>
<dbReference type="GO" id="GO:0019290">
    <property type="term" value="P:siderophore biosynthetic process"/>
    <property type="evidence" value="ECO:0007669"/>
    <property type="project" value="InterPro"/>
</dbReference>
<evidence type="ECO:0000259" key="4">
    <source>
        <dbReference type="Pfam" id="PF06276"/>
    </source>
</evidence>
<dbReference type="Proteomes" id="UP000233549">
    <property type="component" value="Unassembled WGS sequence"/>
</dbReference>
<protein>
    <submittedName>
        <fullName evidence="5">Aerobactin siderophore biosynthesis protein</fullName>
    </submittedName>
    <submittedName>
        <fullName evidence="6">Aerobactin synthase IucA</fullName>
    </submittedName>
    <submittedName>
        <fullName evidence="8">IucA/IucC family siderophore biosynthesis protein</fullName>
    </submittedName>
</protein>
<evidence type="ECO:0000256" key="2">
    <source>
        <dbReference type="SAM" id="Phobius"/>
    </source>
</evidence>
<evidence type="ECO:0000313" key="9">
    <source>
        <dbReference type="Proteomes" id="UP000197270"/>
    </source>
</evidence>
<dbReference type="AlphaFoldDB" id="A0A1X0PBQ9"/>
<evidence type="ECO:0000313" key="7">
    <source>
        <dbReference type="EMBL" id="PKD85093.1"/>
    </source>
</evidence>
<proteinExistence type="inferred from homology"/>
<dbReference type="EMBL" id="PITP01000050">
    <property type="protein sequence ID" value="PKD85093.1"/>
    <property type="molecule type" value="Genomic_DNA"/>
</dbReference>
<organism evidence="8 11">
    <name type="scientific">Escherichia coli</name>
    <dbReference type="NCBI Taxonomy" id="562"/>
    <lineage>
        <taxon>Bacteria</taxon>
        <taxon>Pseudomonadati</taxon>
        <taxon>Pseudomonadota</taxon>
        <taxon>Gammaproteobacteria</taxon>
        <taxon>Enterobacterales</taxon>
        <taxon>Enterobacteriaceae</taxon>
        <taxon>Escherichia</taxon>
    </lineage>
</organism>
<evidence type="ECO:0000313" key="5">
    <source>
        <dbReference type="EMBL" id="AXJ99178.1"/>
    </source>
</evidence>
<feature type="domain" description="Aerobactin siderophore biosynthesis IucA/IucC N-terminal" evidence="3">
    <location>
        <begin position="157"/>
        <end position="386"/>
    </location>
</feature>
<dbReference type="PANTHER" id="PTHR34384">
    <property type="entry name" value="L-2,3-DIAMINOPROPANOATE--CITRATE LIGASE"/>
    <property type="match status" value="1"/>
</dbReference>
<name>A0A1X0PBQ9_ECOLX</name>
<evidence type="ECO:0000259" key="3">
    <source>
        <dbReference type="Pfam" id="PF04183"/>
    </source>
</evidence>
<feature type="domain" description="Aerobactin siderophore biosynthesis IucA/IucC-like C-terminal" evidence="4">
    <location>
        <begin position="419"/>
        <end position="575"/>
    </location>
</feature>
<keyword evidence="2" id="KW-0472">Membrane</keyword>
<dbReference type="PANTHER" id="PTHR34384:SF5">
    <property type="entry name" value="L-2,3-DIAMINOPROPANOATE--CITRATE LIGASE"/>
    <property type="match status" value="1"/>
</dbReference>
<dbReference type="EMBL" id="QKWZ01000362">
    <property type="protein sequence ID" value="PZT65844.1"/>
    <property type="molecule type" value="Genomic_DNA"/>
</dbReference>
<evidence type="ECO:0000256" key="1">
    <source>
        <dbReference type="ARBA" id="ARBA00007832"/>
    </source>
</evidence>
<dbReference type="Gene3D" id="1.10.510.40">
    <property type="match status" value="1"/>
</dbReference>
<dbReference type="Pfam" id="PF04183">
    <property type="entry name" value="IucA_IucC"/>
    <property type="match status" value="1"/>
</dbReference>
<dbReference type="EMBL" id="MH195200">
    <property type="protein sequence ID" value="AXJ99178.1"/>
    <property type="molecule type" value="Genomic_DNA"/>
</dbReference>
<reference evidence="7 10" key="2">
    <citation type="submission" date="2017-12" db="EMBL/GenBank/DDBJ databases">
        <title>Rapid rising of carbapenem-resistant Enterobacteriaceae(CRE) and emergence of colistin resistance genemcr-1 in CRE in the hospital of Henan, China.</title>
        <authorList>
            <person name="Sun Q."/>
            <person name="Zhang R."/>
            <person name="Li Y."/>
            <person name="Shen Y."/>
            <person name="Zhang Y."/>
            <person name="Yang J."/>
            <person name="Shu L."/>
            <person name="Zhou H."/>
            <person name="Wang Y."/>
            <person name="Wang B."/>
            <person name="Shen Z."/>
        </authorList>
    </citation>
    <scope>NUCLEOTIDE SEQUENCE [LARGE SCALE GENOMIC DNA]</scope>
    <source>
        <strain evidence="7 10">3512</strain>
    </source>
</reference>
<reference evidence="6 9" key="1">
    <citation type="submission" date="2017-05" db="EMBL/GenBank/DDBJ databases">
        <title>Sequencing of Escherichia coli that cause persistent and transient Mastitis.</title>
        <authorList>
            <person name="Thacker T.C."/>
            <person name="Lippolis J.D."/>
            <person name="Brunelle B.W."/>
            <person name="Casey T.A."/>
            <person name="Reinhardt T.A."/>
            <person name="Sacco R.E."/>
            <person name="Holman D.B."/>
        </authorList>
    </citation>
    <scope>NUCLEOTIDE SEQUENCE [LARGE SCALE GENOMIC DNA]</scope>
    <source>
        <strain evidence="6 9">ECA-B</strain>
    </source>
</reference>
<evidence type="ECO:0000313" key="11">
    <source>
        <dbReference type="Proteomes" id="UP000249482"/>
    </source>
</evidence>
<sequence length="595" mass="67790">MIMRIIIDIIVIILLCRSCLIMILPSEKSATDVAAQCFLNALIRETKDWQLAEYPPDELIIPLDEQKSLHFRVAYFSPTQHHRFAFPAHLVTASGSYPVDFTTLSRLIIDKLRHQLFLPVPLCETFHQRVLESYAHTQQTIDARHDWAILREKALNFGEAEQALLTGHAFHPAPKSHEPFNRQEAERYLPDMAPHFPLRWFSVDKTQIAGESLHLNLQQRLTRFAAENAPQLLNELSDNQWLFPLHPWQGEYLLQQVWCQALFAKGLIRDLGEAGTSWLPTTSSRSLYCATSRDMIKFSLSVRLTNSVRTLSVKEVERGMRLARLAQTDGWQMLQARFPTFRVMQEDGWAGLRDLNGNIMQESLFSLRENLLLEQPQSQTNVLVSLTQAAPDGGDSLLVSAVKRLSDRLGITVQQAAHAWVDAYCQQVLKPLFTAEADYGLVLLAHQQNILVQMLGDLPVGFIYRDCQGSAFMPHATEWLDTIDEAQAENIFTREQLLRYFPYYLLVNSTFAVTAALGAAGLDSEANLMARVRTLLAEVRDQVTHKTCLNYVLESPYWNVKGNFFCYLNDHNENTIVDPSVIYFDFANPLQAQEV</sequence>
<dbReference type="GO" id="GO:0016881">
    <property type="term" value="F:acid-amino acid ligase activity"/>
    <property type="evidence" value="ECO:0007669"/>
    <property type="project" value="UniProtKB-ARBA"/>
</dbReference>
<dbReference type="InterPro" id="IPR007310">
    <property type="entry name" value="Aerobactin_biosyn_IucA/IucC_N"/>
</dbReference>
<geneLocation type="plasmid" evidence="5">
    <name>pSDJ2009-52F</name>
</geneLocation>
<dbReference type="FunFam" id="1.10.510.40:FF:000004">
    <property type="entry name" value="Aerobactin synthase IucA"/>
    <property type="match status" value="1"/>
</dbReference>
<accession>A0A1X0PBQ9</accession>
<evidence type="ECO:0000313" key="10">
    <source>
        <dbReference type="Proteomes" id="UP000233549"/>
    </source>
</evidence>
<feature type="transmembrane region" description="Helical" evidence="2">
    <location>
        <begin position="501"/>
        <end position="522"/>
    </location>
</feature>
<reference evidence="5" key="3">
    <citation type="journal article" date="2018" name="Int. J. Antimicrob. Agents">
        <title>Genomic analysis of multiple drug resistant Escherichia coli ST58 causing urosepsis.</title>
        <authorList>
            <person name="McKinnon J."/>
            <person name="Chowdhury P.R."/>
            <person name="Djordjevic S.P."/>
        </authorList>
    </citation>
    <scope>NUCLEOTIDE SEQUENCE</scope>
    <source>
        <strain evidence="5">2009-52</strain>
        <plasmid evidence="5">pSDJ2009-52F</plasmid>
    </source>
</reference>
<dbReference type="Proteomes" id="UP000249482">
    <property type="component" value="Unassembled WGS sequence"/>
</dbReference>
<dbReference type="EMBL" id="NHTF01000081">
    <property type="protein sequence ID" value="OWW49749.1"/>
    <property type="molecule type" value="Genomic_DNA"/>
</dbReference>
<dbReference type="Proteomes" id="UP000197270">
    <property type="component" value="Unassembled WGS sequence"/>
</dbReference>
<dbReference type="InterPro" id="IPR037455">
    <property type="entry name" value="LucA/IucC-like"/>
</dbReference>
<keyword evidence="2" id="KW-1133">Transmembrane helix</keyword>
<dbReference type="Pfam" id="PF06276">
    <property type="entry name" value="FhuF"/>
    <property type="match status" value="1"/>
</dbReference>
<comment type="similarity">
    <text evidence="1">Belongs to the IucA/IucC family.</text>
</comment>
<evidence type="ECO:0000313" key="6">
    <source>
        <dbReference type="EMBL" id="OWW49749.1"/>
    </source>
</evidence>
<reference evidence="8 11" key="4">
    <citation type="submission" date="2018-06" db="EMBL/GenBank/DDBJ databases">
        <title>Draft genome sequence of mcr-1-harboring Escherichia coli isolated from wound infection of a hospitalized patient, in Bolivia.</title>
        <authorList>
            <person name="Munoz M.E."/>
            <person name="Moura Q."/>
            <person name="Ventura P.R.M."/>
            <person name="Bustos L.R."/>
            <person name="Ovando B.G."/>
            <person name="Terrazas D.I.V."/>
            <person name="Yarhui N.B."/>
            <person name="Cerdeira L."/>
            <person name="Lincopan N."/>
        </authorList>
    </citation>
    <scope>NUCLEOTIDE SEQUENCE [LARGE SCALE GENOMIC DNA]</scope>
    <source>
        <strain evidence="8 11">EcMLT</strain>
    </source>
</reference>
<dbReference type="InterPro" id="IPR022770">
    <property type="entry name" value="IucA/IucC-like_C"/>
</dbReference>
<keyword evidence="5" id="KW-0614">Plasmid</keyword>
<gene>
    <name evidence="5" type="primary">iucA</name>
    <name evidence="6" type="ORF">CCS08_28390</name>
    <name evidence="7" type="ORF">CWS33_26130</name>
    <name evidence="8" type="ORF">DNQ45_14115</name>
</gene>
<keyword evidence="2" id="KW-0812">Transmembrane</keyword>
<accession>A0A2A2XSI7</accession>